<dbReference type="GO" id="GO:0005737">
    <property type="term" value="C:cytoplasm"/>
    <property type="evidence" value="ECO:0007669"/>
    <property type="project" value="UniProtKB-SubCell"/>
</dbReference>
<dbReference type="InterPro" id="IPR053924">
    <property type="entry name" value="RecX_HTH_2nd"/>
</dbReference>
<evidence type="ECO:0000256" key="5">
    <source>
        <dbReference type="HAMAP-Rule" id="MF_01114"/>
    </source>
</evidence>
<proteinExistence type="inferred from homology"/>
<comment type="caution">
    <text evidence="7">The sequence shown here is derived from an EMBL/GenBank/DDBJ whole genome shotgun (WGS) entry which is preliminary data.</text>
</comment>
<evidence type="ECO:0000256" key="3">
    <source>
        <dbReference type="ARBA" id="ARBA00018111"/>
    </source>
</evidence>
<gene>
    <name evidence="5" type="primary">recX</name>
    <name evidence="7" type="ORF">GWK08_13805</name>
</gene>
<dbReference type="Pfam" id="PF02631">
    <property type="entry name" value="RecX_HTH2"/>
    <property type="match status" value="1"/>
</dbReference>
<keyword evidence="8" id="KW-1185">Reference proteome</keyword>
<dbReference type="HAMAP" id="MF_01114">
    <property type="entry name" value="RecX"/>
    <property type="match status" value="1"/>
</dbReference>
<dbReference type="PANTHER" id="PTHR33602:SF1">
    <property type="entry name" value="REGULATORY PROTEIN RECX FAMILY PROTEIN"/>
    <property type="match status" value="1"/>
</dbReference>
<evidence type="ECO:0000256" key="1">
    <source>
        <dbReference type="ARBA" id="ARBA00004496"/>
    </source>
</evidence>
<organism evidence="7 8">
    <name type="scientific">Leptobacterium flavescens</name>
    <dbReference type="NCBI Taxonomy" id="472055"/>
    <lineage>
        <taxon>Bacteria</taxon>
        <taxon>Pseudomonadati</taxon>
        <taxon>Bacteroidota</taxon>
        <taxon>Flavobacteriia</taxon>
        <taxon>Flavobacteriales</taxon>
        <taxon>Flavobacteriaceae</taxon>
        <taxon>Leptobacterium</taxon>
    </lineage>
</organism>
<dbReference type="Gene3D" id="1.10.10.10">
    <property type="entry name" value="Winged helix-like DNA-binding domain superfamily/Winged helix DNA-binding domain"/>
    <property type="match status" value="1"/>
</dbReference>
<accession>A0A6P0UMP7</accession>
<dbReference type="AlphaFoldDB" id="A0A6P0UMP7"/>
<dbReference type="InterPro" id="IPR036388">
    <property type="entry name" value="WH-like_DNA-bd_sf"/>
</dbReference>
<reference evidence="7 8" key="1">
    <citation type="submission" date="2020-01" db="EMBL/GenBank/DDBJ databases">
        <title>Leptobacterium flavescens.</title>
        <authorList>
            <person name="Wang G."/>
        </authorList>
    </citation>
    <scope>NUCLEOTIDE SEQUENCE [LARGE SCALE GENOMIC DNA]</scope>
    <source>
        <strain evidence="7 8">KCTC 22160</strain>
    </source>
</reference>
<keyword evidence="4 5" id="KW-0963">Cytoplasm</keyword>
<dbReference type="GO" id="GO:0006282">
    <property type="term" value="P:regulation of DNA repair"/>
    <property type="evidence" value="ECO:0007669"/>
    <property type="project" value="UniProtKB-UniRule"/>
</dbReference>
<dbReference type="Proteomes" id="UP000468581">
    <property type="component" value="Unassembled WGS sequence"/>
</dbReference>
<dbReference type="PANTHER" id="PTHR33602">
    <property type="entry name" value="REGULATORY PROTEIN RECX FAMILY PROTEIN"/>
    <property type="match status" value="1"/>
</dbReference>
<comment type="function">
    <text evidence="5">Modulates RecA activity.</text>
</comment>
<evidence type="ECO:0000256" key="4">
    <source>
        <dbReference type="ARBA" id="ARBA00022490"/>
    </source>
</evidence>
<dbReference type="InterPro" id="IPR003783">
    <property type="entry name" value="Regulatory_RecX"/>
</dbReference>
<feature type="domain" description="RecX second three-helical" evidence="6">
    <location>
        <begin position="58"/>
        <end position="99"/>
    </location>
</feature>
<protein>
    <recommendedName>
        <fullName evidence="3 5">Regulatory protein RecX</fullName>
    </recommendedName>
</protein>
<name>A0A6P0UMP7_9FLAO</name>
<evidence type="ECO:0000313" key="8">
    <source>
        <dbReference type="Proteomes" id="UP000468581"/>
    </source>
</evidence>
<comment type="similarity">
    <text evidence="2 5">Belongs to the RecX family.</text>
</comment>
<comment type="subcellular location">
    <subcellularLocation>
        <location evidence="1 5">Cytoplasm</location>
    </subcellularLocation>
</comment>
<dbReference type="EMBL" id="JAABOO010000003">
    <property type="protein sequence ID" value="NER14524.1"/>
    <property type="molecule type" value="Genomic_DNA"/>
</dbReference>
<sequence length="159" mass="19511">MRNSRSYTVDEATRKLESFCAYQERCHKEVVARLKEMRMIPEAIDLIVTHLIQHNYLNEERFARSFARGKFNIKKWGRKRIEQELKFRDISRFNIRSAMKEISNEDYFNTFEELSEKRWEQLKDQHIQLRKKKFTSYLLYRGWESQMIFDKLNELSSEL</sequence>
<evidence type="ECO:0000313" key="7">
    <source>
        <dbReference type="EMBL" id="NER14524.1"/>
    </source>
</evidence>
<dbReference type="RefSeq" id="WP_163607811.1">
    <property type="nucleotide sequence ID" value="NZ_JAABOO010000003.1"/>
</dbReference>
<evidence type="ECO:0000259" key="6">
    <source>
        <dbReference type="Pfam" id="PF02631"/>
    </source>
</evidence>
<evidence type="ECO:0000256" key="2">
    <source>
        <dbReference type="ARBA" id="ARBA00009695"/>
    </source>
</evidence>